<dbReference type="SMART" id="SM00032">
    <property type="entry name" value="CCP"/>
    <property type="match status" value="2"/>
</dbReference>
<evidence type="ECO:0000256" key="4">
    <source>
        <dbReference type="PROSITE-ProRule" id="PRU00302"/>
    </source>
</evidence>
<dbReference type="GO" id="GO:0005615">
    <property type="term" value="C:extracellular space"/>
    <property type="evidence" value="ECO:0007669"/>
    <property type="project" value="TreeGrafter"/>
</dbReference>
<evidence type="ECO:0000256" key="3">
    <source>
        <dbReference type="ARBA" id="ARBA00023157"/>
    </source>
</evidence>
<evidence type="ECO:0000313" key="7">
    <source>
        <dbReference type="RefSeq" id="XP_008061530.1"/>
    </source>
</evidence>
<dbReference type="Proteomes" id="UP000189704">
    <property type="component" value="Unplaced"/>
</dbReference>
<name>A0A1U7TUM7_CARSF</name>
<keyword evidence="3" id="KW-1015">Disulfide bond</keyword>
<feature type="non-terminal residue" evidence="7">
    <location>
        <position position="218"/>
    </location>
</feature>
<dbReference type="GO" id="GO:0001851">
    <property type="term" value="F:complement component C3b binding"/>
    <property type="evidence" value="ECO:0007669"/>
    <property type="project" value="TreeGrafter"/>
</dbReference>
<dbReference type="KEGG" id="csyr:103265691"/>
<dbReference type="Pfam" id="PF00084">
    <property type="entry name" value="Sushi"/>
    <property type="match status" value="2"/>
</dbReference>
<evidence type="ECO:0000256" key="2">
    <source>
        <dbReference type="ARBA" id="ARBA00022729"/>
    </source>
</evidence>
<gene>
    <name evidence="7" type="primary">LOC103265691</name>
</gene>
<dbReference type="FunFam" id="2.10.70.10:FF:000054">
    <property type="entry name" value="Complement inhibitory factor H"/>
    <property type="match status" value="1"/>
</dbReference>
<dbReference type="Gene3D" id="2.10.70.10">
    <property type="entry name" value="Complement Module, domain 1"/>
    <property type="match status" value="3"/>
</dbReference>
<dbReference type="PANTHER" id="PTHR45785">
    <property type="entry name" value="COMPLEMENT FACTOR H-RELATED"/>
    <property type="match status" value="1"/>
</dbReference>
<organism evidence="6 7">
    <name type="scientific">Carlito syrichta</name>
    <name type="common">Philippine tarsier</name>
    <name type="synonym">Tarsius syrichta</name>
    <dbReference type="NCBI Taxonomy" id="1868482"/>
    <lineage>
        <taxon>Eukaryota</taxon>
        <taxon>Metazoa</taxon>
        <taxon>Chordata</taxon>
        <taxon>Craniata</taxon>
        <taxon>Vertebrata</taxon>
        <taxon>Euteleostomi</taxon>
        <taxon>Mammalia</taxon>
        <taxon>Eutheria</taxon>
        <taxon>Euarchontoglires</taxon>
        <taxon>Primates</taxon>
        <taxon>Haplorrhini</taxon>
        <taxon>Tarsiiformes</taxon>
        <taxon>Tarsiidae</taxon>
        <taxon>Carlito</taxon>
    </lineage>
</organism>
<dbReference type="InterPro" id="IPR000436">
    <property type="entry name" value="Sushi_SCR_CCP_dom"/>
</dbReference>
<dbReference type="PROSITE" id="PS50923">
    <property type="entry name" value="SUSHI"/>
    <property type="match status" value="1"/>
</dbReference>
<dbReference type="InterPro" id="IPR051503">
    <property type="entry name" value="ComplSys_Reg/VirEntry_Med"/>
</dbReference>
<keyword evidence="1 4" id="KW-0768">Sushi</keyword>
<evidence type="ECO:0000256" key="1">
    <source>
        <dbReference type="ARBA" id="ARBA00022659"/>
    </source>
</evidence>
<comment type="caution">
    <text evidence="4">Lacks conserved residue(s) required for the propagation of feature annotation.</text>
</comment>
<dbReference type="PANTHER" id="PTHR45785:SF7">
    <property type="entry name" value="COMPLEMENT FACTOR H"/>
    <property type="match status" value="1"/>
</dbReference>
<reference evidence="7" key="1">
    <citation type="submission" date="2025-08" db="UniProtKB">
        <authorList>
            <consortium name="RefSeq"/>
        </authorList>
    </citation>
    <scope>IDENTIFICATION</scope>
</reference>
<dbReference type="AlphaFoldDB" id="A0A1U7TUM7"/>
<feature type="domain" description="Sushi" evidence="5">
    <location>
        <begin position="105"/>
        <end position="162"/>
    </location>
</feature>
<dbReference type="SUPFAM" id="SSF57535">
    <property type="entry name" value="Complement control module/SCR domain"/>
    <property type="match status" value="2"/>
</dbReference>
<dbReference type="RefSeq" id="XP_008061530.1">
    <property type="nucleotide sequence ID" value="XM_008063339.1"/>
</dbReference>
<protein>
    <submittedName>
        <fullName evidence="7">Complement factor H-related protein 3-like</fullName>
    </submittedName>
</protein>
<dbReference type="GeneID" id="103265691"/>
<keyword evidence="2" id="KW-0732">Signal</keyword>
<evidence type="ECO:0000259" key="5">
    <source>
        <dbReference type="PROSITE" id="PS50923"/>
    </source>
</evidence>
<dbReference type="GO" id="GO:0006956">
    <property type="term" value="P:complement activation"/>
    <property type="evidence" value="ECO:0007669"/>
    <property type="project" value="TreeGrafter"/>
</dbReference>
<keyword evidence="6" id="KW-1185">Reference proteome</keyword>
<sequence length="218" mass="25368">MQSQSIKVDCYPSYSPPNEQTSITCTENDWSPPLRCLLVMKPCDFPDIKHGRLFYEGRYRPYFPVAIGKHYFYYCDKNFVTPSQHRWDYITCTQDGWSPAVPCLRQCAFNYLENGHYPRHESIYLQGHSVKVDCYPGYSLPHEHTTIMCTENDWSPSPKCILVRLNIQVPPVQAYDLQIALWQLEILKITVILAEILQDVSLKAREDESLEKPEISVL</sequence>
<proteinExistence type="predicted"/>
<dbReference type="InterPro" id="IPR035976">
    <property type="entry name" value="Sushi/SCR/CCP_sf"/>
</dbReference>
<accession>A0A1U7TUM7</accession>
<dbReference type="OrthoDB" id="9539261at2759"/>
<evidence type="ECO:0000313" key="6">
    <source>
        <dbReference type="Proteomes" id="UP000189704"/>
    </source>
</evidence>
<dbReference type="CDD" id="cd00033">
    <property type="entry name" value="CCP"/>
    <property type="match status" value="1"/>
</dbReference>